<dbReference type="InterPro" id="IPR011042">
    <property type="entry name" value="6-blade_b-propeller_TolB-like"/>
</dbReference>
<dbReference type="GO" id="GO:0005773">
    <property type="term" value="C:vacuole"/>
    <property type="evidence" value="ECO:0007669"/>
    <property type="project" value="UniProtKB-SubCell"/>
</dbReference>
<keyword evidence="9" id="KW-1185">Reference proteome</keyword>
<sequence>MKSPGLSAVASVVVCVIALSVTKHVLSPAKSDNPINVKISELEILPLVDAVGPESIAFDSNGDGPYAGVSDGRIVKWNKRDRRWIDFAITSPNREGCGEGREDHARTEHICGRPLGLRFNERTGDLYIADAYMGLLVVGPIGGLARRVEAHYGFANGLDIDQRTGEVYFTVSSTRYARRDYLAAIITGERTGRLMKYDPESKQITVLLSNLSFPNGVAVSRDGHFVLASESTSCRVLRYWLRTPNAGSVEVFAQLPGYPDNIKRNSRGEFWVGIYTKRGKLLQWLLSNPRVGEAIVNLPFNVMKLASAFVRLRAVGMAAKLSEDGDTLEVVEERSGELRFISEVEEMDGDLWFGSVVLPFVGVYRKYKINGCSGGEVKFL</sequence>
<evidence type="ECO:0000256" key="3">
    <source>
        <dbReference type="ARBA" id="ARBA00022554"/>
    </source>
</evidence>
<feature type="domain" description="Strictosidine synthase conserved region" evidence="7">
    <location>
        <begin position="156"/>
        <end position="242"/>
    </location>
</feature>
<evidence type="ECO:0000256" key="2">
    <source>
        <dbReference type="ARBA" id="ARBA00009191"/>
    </source>
</evidence>
<dbReference type="PANTHER" id="PTHR10426">
    <property type="entry name" value="STRICTOSIDINE SYNTHASE-RELATED"/>
    <property type="match status" value="1"/>
</dbReference>
<organism evidence="8 9">
    <name type="scientific">Nepenthes gracilis</name>
    <name type="common">Slender pitcher plant</name>
    <dbReference type="NCBI Taxonomy" id="150966"/>
    <lineage>
        <taxon>Eukaryota</taxon>
        <taxon>Viridiplantae</taxon>
        <taxon>Streptophyta</taxon>
        <taxon>Embryophyta</taxon>
        <taxon>Tracheophyta</taxon>
        <taxon>Spermatophyta</taxon>
        <taxon>Magnoliopsida</taxon>
        <taxon>eudicotyledons</taxon>
        <taxon>Gunneridae</taxon>
        <taxon>Pentapetalae</taxon>
        <taxon>Caryophyllales</taxon>
        <taxon>Nepenthaceae</taxon>
        <taxon>Nepenthes</taxon>
    </lineage>
</organism>
<keyword evidence="4 6" id="KW-0732">Signal</keyword>
<protein>
    <recommendedName>
        <fullName evidence="7">Strictosidine synthase conserved region domain-containing protein</fullName>
    </recommendedName>
</protein>
<dbReference type="Proteomes" id="UP001279734">
    <property type="component" value="Unassembled WGS sequence"/>
</dbReference>
<evidence type="ECO:0000256" key="5">
    <source>
        <dbReference type="ARBA" id="ARBA00023180"/>
    </source>
</evidence>
<feature type="chain" id="PRO_5041965699" description="Strictosidine synthase conserved region domain-containing protein" evidence="6">
    <location>
        <begin position="19"/>
        <end position="380"/>
    </location>
</feature>
<dbReference type="Pfam" id="PF03088">
    <property type="entry name" value="Str_synth"/>
    <property type="match status" value="1"/>
</dbReference>
<dbReference type="GO" id="GO:0016787">
    <property type="term" value="F:hydrolase activity"/>
    <property type="evidence" value="ECO:0007669"/>
    <property type="project" value="TreeGrafter"/>
</dbReference>
<dbReference type="FunFam" id="2.120.10.30:FF:000032">
    <property type="entry name" value="Protein STRICTOSIDINE SYNTHASE-LIKE 13"/>
    <property type="match status" value="1"/>
</dbReference>
<name>A0AAD3TEW3_NEPGR</name>
<reference evidence="8" key="1">
    <citation type="submission" date="2023-05" db="EMBL/GenBank/DDBJ databases">
        <title>Nepenthes gracilis genome sequencing.</title>
        <authorList>
            <person name="Fukushima K."/>
        </authorList>
    </citation>
    <scope>NUCLEOTIDE SEQUENCE</scope>
    <source>
        <strain evidence="8">SING2019-196</strain>
    </source>
</reference>
<evidence type="ECO:0000256" key="4">
    <source>
        <dbReference type="ARBA" id="ARBA00022729"/>
    </source>
</evidence>
<dbReference type="AlphaFoldDB" id="A0AAD3TEW3"/>
<evidence type="ECO:0000259" key="7">
    <source>
        <dbReference type="Pfam" id="PF03088"/>
    </source>
</evidence>
<dbReference type="GO" id="GO:0012505">
    <property type="term" value="C:endomembrane system"/>
    <property type="evidence" value="ECO:0007669"/>
    <property type="project" value="TreeGrafter"/>
</dbReference>
<dbReference type="Pfam" id="PF20067">
    <property type="entry name" value="SSL_N"/>
    <property type="match status" value="1"/>
</dbReference>
<evidence type="ECO:0000256" key="6">
    <source>
        <dbReference type="SAM" id="SignalP"/>
    </source>
</evidence>
<dbReference type="InterPro" id="IPR018119">
    <property type="entry name" value="Strictosidine_synth_cons-reg"/>
</dbReference>
<dbReference type="EMBL" id="BSYO01000034">
    <property type="protein sequence ID" value="GMH28330.1"/>
    <property type="molecule type" value="Genomic_DNA"/>
</dbReference>
<proteinExistence type="inferred from homology"/>
<comment type="similarity">
    <text evidence="2">Belongs to the strictosidine synthase family.</text>
</comment>
<dbReference type="PANTHER" id="PTHR10426:SF79">
    <property type="entry name" value="PROTEIN STRICTOSIDINE SYNTHASE-LIKE 2"/>
    <property type="match status" value="1"/>
</dbReference>
<dbReference type="SUPFAM" id="SSF63829">
    <property type="entry name" value="Calcium-dependent phosphotriesterase"/>
    <property type="match status" value="1"/>
</dbReference>
<dbReference type="Gene3D" id="2.120.10.30">
    <property type="entry name" value="TolB, C-terminal domain"/>
    <property type="match status" value="1"/>
</dbReference>
<comment type="caution">
    <text evidence="8">The sequence shown here is derived from an EMBL/GenBank/DDBJ whole genome shotgun (WGS) entry which is preliminary data.</text>
</comment>
<keyword evidence="5" id="KW-0325">Glycoprotein</keyword>
<keyword evidence="3" id="KW-0926">Vacuole</keyword>
<evidence type="ECO:0000313" key="8">
    <source>
        <dbReference type="EMBL" id="GMH28330.1"/>
    </source>
</evidence>
<evidence type="ECO:0000313" key="9">
    <source>
        <dbReference type="Proteomes" id="UP001279734"/>
    </source>
</evidence>
<gene>
    <name evidence="8" type="ORF">Nepgr_030173</name>
</gene>
<accession>A0AAD3TEW3</accession>
<comment type="subcellular location">
    <subcellularLocation>
        <location evidence="1">Vacuole</location>
    </subcellularLocation>
</comment>
<feature type="signal peptide" evidence="6">
    <location>
        <begin position="1"/>
        <end position="18"/>
    </location>
</feature>
<evidence type="ECO:0000256" key="1">
    <source>
        <dbReference type="ARBA" id="ARBA00004116"/>
    </source>
</evidence>